<dbReference type="InterPro" id="IPR020583">
    <property type="entry name" value="Inositol_monoP_metal-BS"/>
</dbReference>
<evidence type="ECO:0000256" key="4">
    <source>
        <dbReference type="ARBA" id="ARBA00022801"/>
    </source>
</evidence>
<dbReference type="AlphaFoldDB" id="A0A0D6PDU8"/>
<dbReference type="GO" id="GO:0000105">
    <property type="term" value="P:L-histidine biosynthetic process"/>
    <property type="evidence" value="ECO:0007669"/>
    <property type="project" value="TreeGrafter"/>
</dbReference>
<feature type="binding site" evidence="6">
    <location>
        <position position="65"/>
    </location>
    <ligand>
        <name>Mg(2+)</name>
        <dbReference type="ChEBI" id="CHEBI:18420"/>
        <label>1</label>
        <note>catalytic</note>
    </ligand>
</feature>
<evidence type="ECO:0000313" key="8">
    <source>
        <dbReference type="Proteomes" id="UP000032668"/>
    </source>
</evidence>
<keyword evidence="8" id="KW-1185">Reference proteome</keyword>
<evidence type="ECO:0000256" key="3">
    <source>
        <dbReference type="ARBA" id="ARBA00022723"/>
    </source>
</evidence>
<dbReference type="Proteomes" id="UP000032668">
    <property type="component" value="Unassembled WGS sequence"/>
</dbReference>
<proteinExistence type="inferred from homology"/>
<dbReference type="GO" id="GO:0016791">
    <property type="term" value="F:phosphatase activity"/>
    <property type="evidence" value="ECO:0007669"/>
    <property type="project" value="UniProtKB-ARBA"/>
</dbReference>
<gene>
    <name evidence="7" type="ORF">Aam_034_079</name>
</gene>
<reference evidence="7 8" key="1">
    <citation type="submission" date="2012-11" db="EMBL/GenBank/DDBJ databases">
        <title>Whole genome sequence of Acidocella aminolytica 101 = DSM 11237.</title>
        <authorList>
            <person name="Azuma Y."/>
            <person name="Higashiura N."/>
            <person name="Hirakawa H."/>
            <person name="Matsushita K."/>
        </authorList>
    </citation>
    <scope>NUCLEOTIDE SEQUENCE [LARGE SCALE GENOMIC DNA]</scope>
    <source>
        <strain evidence="8">101 / DSM 11237</strain>
    </source>
</reference>
<sequence length="260" mass="27188">MQDLIAIADAALNASGAAIRPYFRVGLGADDKSDESPVTAADRKAEEVLRAALAKATPAFGIIGEEFPSHNTGAKYVWVIDPIDGTRAFITGRTSFTTLLGLLEDGVPVLGFIDQPVTRERWAGGRGQALRFTGGLGGTPGTRQSVALAAAELAATSPEMIAGAGPEAVRRFNQLKHAAKRIYWGGDAYSYGLLALGQIDLVAEHDLKPWDWAALAPVVESAGGVVTDWSGEPLKLGCDGSVLASANRALHDAALAALQR</sequence>
<dbReference type="PROSITE" id="PS00629">
    <property type="entry name" value="IMP_1"/>
    <property type="match status" value="1"/>
</dbReference>
<comment type="caution">
    <text evidence="7">The sequence shown here is derived from an EMBL/GenBank/DDBJ whole genome shotgun (WGS) entry which is preliminary data.</text>
</comment>
<evidence type="ECO:0000256" key="6">
    <source>
        <dbReference type="PIRSR" id="PIRSR600760-2"/>
    </source>
</evidence>
<dbReference type="Gene3D" id="3.40.190.80">
    <property type="match status" value="1"/>
</dbReference>
<keyword evidence="5 6" id="KW-0460">Magnesium</keyword>
<dbReference type="EMBL" id="BANC01000034">
    <property type="protein sequence ID" value="GAN79935.1"/>
    <property type="molecule type" value="Genomic_DNA"/>
</dbReference>
<evidence type="ECO:0000313" key="7">
    <source>
        <dbReference type="EMBL" id="GAN79935.1"/>
    </source>
</evidence>
<organism evidence="7 8">
    <name type="scientific">Acidocella aminolytica 101 = DSM 11237</name>
    <dbReference type="NCBI Taxonomy" id="1120923"/>
    <lineage>
        <taxon>Bacteria</taxon>
        <taxon>Pseudomonadati</taxon>
        <taxon>Pseudomonadota</taxon>
        <taxon>Alphaproteobacteria</taxon>
        <taxon>Acetobacterales</taxon>
        <taxon>Acidocellaceae</taxon>
        <taxon>Acidocella</taxon>
    </lineage>
</organism>
<feature type="binding site" evidence="6">
    <location>
        <position position="83"/>
    </location>
    <ligand>
        <name>Mg(2+)</name>
        <dbReference type="ChEBI" id="CHEBI:18420"/>
        <label>1</label>
        <note>catalytic</note>
    </ligand>
</feature>
<dbReference type="Gene3D" id="3.30.540.10">
    <property type="entry name" value="Fructose-1,6-Bisphosphatase, subunit A, domain 1"/>
    <property type="match status" value="1"/>
</dbReference>
<keyword evidence="3 6" id="KW-0479">Metal-binding</keyword>
<name>A0A0D6PDU8_9PROT</name>
<dbReference type="Pfam" id="PF00459">
    <property type="entry name" value="Inositol_P"/>
    <property type="match status" value="1"/>
</dbReference>
<comment type="cofactor">
    <cofactor evidence="1 6">
        <name>Mg(2+)</name>
        <dbReference type="ChEBI" id="CHEBI:18420"/>
    </cofactor>
</comment>
<feature type="binding site" evidence="6">
    <location>
        <position position="81"/>
    </location>
    <ligand>
        <name>Mg(2+)</name>
        <dbReference type="ChEBI" id="CHEBI:18420"/>
        <label>1</label>
        <note>catalytic</note>
    </ligand>
</feature>
<accession>A0A0D6PDU8</accession>
<dbReference type="InterPro" id="IPR051090">
    <property type="entry name" value="Inositol_monoP_superfamily"/>
</dbReference>
<dbReference type="PANTHER" id="PTHR43200">
    <property type="entry name" value="PHOSPHATASE"/>
    <property type="match status" value="1"/>
</dbReference>
<dbReference type="InterPro" id="IPR000760">
    <property type="entry name" value="Inositol_monophosphatase-like"/>
</dbReference>
<evidence type="ECO:0000256" key="1">
    <source>
        <dbReference type="ARBA" id="ARBA00001946"/>
    </source>
</evidence>
<feature type="binding site" evidence="6">
    <location>
        <position position="211"/>
    </location>
    <ligand>
        <name>Mg(2+)</name>
        <dbReference type="ChEBI" id="CHEBI:18420"/>
        <label>1</label>
        <note>catalytic</note>
    </ligand>
</feature>
<feature type="binding site" evidence="6">
    <location>
        <position position="84"/>
    </location>
    <ligand>
        <name>Mg(2+)</name>
        <dbReference type="ChEBI" id="CHEBI:18420"/>
        <label>1</label>
        <note>catalytic</note>
    </ligand>
</feature>
<evidence type="ECO:0000256" key="2">
    <source>
        <dbReference type="ARBA" id="ARBA00009759"/>
    </source>
</evidence>
<dbReference type="PRINTS" id="PR00377">
    <property type="entry name" value="IMPHPHTASES"/>
</dbReference>
<comment type="similarity">
    <text evidence="2">Belongs to the inositol monophosphatase superfamily.</text>
</comment>
<dbReference type="OrthoDB" id="9785695at2"/>
<protein>
    <submittedName>
        <fullName evidence="7">Inositol-1-monophosphatase/3'(2'),5'-bisphosphate nucleotidase</fullName>
    </submittedName>
</protein>
<dbReference type="RefSeq" id="WP_048878353.1">
    <property type="nucleotide sequence ID" value="NZ_BANC01000034.1"/>
</dbReference>
<dbReference type="STRING" id="1120923.SAMN02746095_00848"/>
<keyword evidence="4" id="KW-0378">Hydrolase</keyword>
<dbReference type="GO" id="GO:0046872">
    <property type="term" value="F:metal ion binding"/>
    <property type="evidence" value="ECO:0007669"/>
    <property type="project" value="UniProtKB-KW"/>
</dbReference>
<dbReference type="SUPFAM" id="SSF56655">
    <property type="entry name" value="Carbohydrate phosphatase"/>
    <property type="match status" value="1"/>
</dbReference>
<evidence type="ECO:0000256" key="5">
    <source>
        <dbReference type="ARBA" id="ARBA00022842"/>
    </source>
</evidence>
<dbReference type="PANTHER" id="PTHR43200:SF6">
    <property type="entry name" value="3'(2'),5'-BISPHOSPHATE NUCLEOTIDASE"/>
    <property type="match status" value="1"/>
</dbReference>